<reference evidence="9" key="1">
    <citation type="submission" date="2020-10" db="EMBL/GenBank/DDBJ databases">
        <authorList>
            <person name="Han B."/>
            <person name="Lu T."/>
            <person name="Zhao Q."/>
            <person name="Huang X."/>
            <person name="Zhao Y."/>
        </authorList>
    </citation>
    <scope>NUCLEOTIDE SEQUENCE</scope>
</reference>
<dbReference type="FunFam" id="3.40.30.10:FF:000143">
    <property type="entry name" value="Protein disulfide-isomerase"/>
    <property type="match status" value="1"/>
</dbReference>
<dbReference type="Gene3D" id="3.40.30.10">
    <property type="entry name" value="Glutaredoxin"/>
    <property type="match status" value="3"/>
</dbReference>
<feature type="domain" description="Thioredoxin" evidence="8">
    <location>
        <begin position="27"/>
        <end position="156"/>
    </location>
</feature>
<dbReference type="FunFam" id="3.40.30.10:FF:000184">
    <property type="entry name" value="Protein disulfide-isomerase"/>
    <property type="match status" value="1"/>
</dbReference>
<protein>
    <recommendedName>
        <fullName evidence="8">Thioredoxin domain-containing protein</fullName>
    </recommendedName>
</protein>
<comment type="similarity">
    <text evidence="1 6">Belongs to the protein disulfide isomerase family.</text>
</comment>
<dbReference type="InterPro" id="IPR017937">
    <property type="entry name" value="Thioredoxin_CS"/>
</dbReference>
<feature type="domain" description="Thioredoxin" evidence="8">
    <location>
        <begin position="286"/>
        <end position="427"/>
    </location>
</feature>
<dbReference type="OrthoDB" id="427280at2759"/>
<keyword evidence="4" id="KW-1015">Disulfide bond</keyword>
<organism evidence="9 10">
    <name type="scientific">Miscanthus lutarioriparius</name>
    <dbReference type="NCBI Taxonomy" id="422564"/>
    <lineage>
        <taxon>Eukaryota</taxon>
        <taxon>Viridiplantae</taxon>
        <taxon>Streptophyta</taxon>
        <taxon>Embryophyta</taxon>
        <taxon>Tracheophyta</taxon>
        <taxon>Spermatophyta</taxon>
        <taxon>Magnoliopsida</taxon>
        <taxon>Liliopsida</taxon>
        <taxon>Poales</taxon>
        <taxon>Poaceae</taxon>
        <taxon>PACMAD clade</taxon>
        <taxon>Panicoideae</taxon>
        <taxon>Andropogonodae</taxon>
        <taxon>Andropogoneae</taxon>
        <taxon>Saccharinae</taxon>
        <taxon>Miscanthus</taxon>
    </lineage>
</organism>
<dbReference type="EMBL" id="CAJGYO010000011">
    <property type="protein sequence ID" value="CAD6260834.1"/>
    <property type="molecule type" value="Genomic_DNA"/>
</dbReference>
<keyword evidence="10" id="KW-1185">Reference proteome</keyword>
<dbReference type="GO" id="GO:0003756">
    <property type="term" value="F:protein disulfide isomerase activity"/>
    <property type="evidence" value="ECO:0007669"/>
    <property type="project" value="InterPro"/>
</dbReference>
<dbReference type="SUPFAM" id="SSF52833">
    <property type="entry name" value="Thioredoxin-like"/>
    <property type="match status" value="2"/>
</dbReference>
<evidence type="ECO:0000313" key="9">
    <source>
        <dbReference type="EMBL" id="CAD6260834.1"/>
    </source>
</evidence>
<dbReference type="PANTHER" id="PTHR18929:SF211">
    <property type="entry name" value="PROTEIN DISULFIDE ISOMERASE-LIKE 1-2"/>
    <property type="match status" value="1"/>
</dbReference>
<dbReference type="Proteomes" id="UP000604825">
    <property type="component" value="Unassembled WGS sequence"/>
</dbReference>
<dbReference type="InterPro" id="IPR036249">
    <property type="entry name" value="Thioredoxin-like_sf"/>
</dbReference>
<evidence type="ECO:0000256" key="7">
    <source>
        <dbReference type="SAM" id="MobiDB-lite"/>
    </source>
</evidence>
<dbReference type="AlphaFoldDB" id="A0A811QQU0"/>
<dbReference type="CDD" id="cd02995">
    <property type="entry name" value="PDI_a_PDI_a'_C"/>
    <property type="match status" value="1"/>
</dbReference>
<sequence>MAVSLVLPFTILMAVSLVLPFTILLAGVLLLSGPALADPAEELGEVVLTLDAGNFSEVVAKHQFIVVEFYAPWCGHCKQLAPEYEKAAAILRNHDPPLVLAKVDAYDERNKEIKDKYQVHAYPTIKIIENGGKDVRGYGGPRDADGIVEYLKKQVGPASIELSSAEAAQSSIGDKGVVLVGVFPEFADASILPRGDQAIKGPVVRLFKPFDELFADSLDFDTDALEKFIEVSGFPSVVTFDADPTNHKFLERYYSTPSAKMPNKLSCKWFQYFGLKENDVPLLFVIAQGGKYLNPTIDPDQYGNLTPYVKSEPIPKVNDQPVKVVVADSIDDIVFNSGKNVLLEFYAPWCGHCRKLAPILEEVAVALQDDEEVIIAKMDGTANDIPTDLAVEGYPTIYFYSTTGDLYNYNGRRTAEDIISFITKNKGPRAGAVDEVTQTGAGAVEDGITPSSPLELPKDEL</sequence>
<evidence type="ECO:0000256" key="5">
    <source>
        <dbReference type="ARBA" id="ARBA00023235"/>
    </source>
</evidence>
<dbReference type="GO" id="GO:0006457">
    <property type="term" value="P:protein folding"/>
    <property type="evidence" value="ECO:0007669"/>
    <property type="project" value="TreeGrafter"/>
</dbReference>
<dbReference type="PANTHER" id="PTHR18929">
    <property type="entry name" value="PROTEIN DISULFIDE ISOMERASE"/>
    <property type="match status" value="1"/>
</dbReference>
<evidence type="ECO:0000256" key="3">
    <source>
        <dbReference type="ARBA" id="ARBA00022737"/>
    </source>
</evidence>
<evidence type="ECO:0000256" key="6">
    <source>
        <dbReference type="RuleBase" id="RU004208"/>
    </source>
</evidence>
<dbReference type="InterPro" id="IPR005788">
    <property type="entry name" value="PDI_thioredoxin-like_dom"/>
</dbReference>
<dbReference type="PRINTS" id="PR00421">
    <property type="entry name" value="THIOREDOXIN"/>
</dbReference>
<keyword evidence="2" id="KW-0732">Signal</keyword>
<evidence type="ECO:0000259" key="8">
    <source>
        <dbReference type="PROSITE" id="PS51352"/>
    </source>
</evidence>
<keyword evidence="3" id="KW-0677">Repeat</keyword>
<dbReference type="PROSITE" id="PS00194">
    <property type="entry name" value="THIOREDOXIN_1"/>
    <property type="match status" value="2"/>
</dbReference>
<gene>
    <name evidence="9" type="ORF">NCGR_LOCUS44257</name>
</gene>
<dbReference type="GO" id="GO:0034976">
    <property type="term" value="P:response to endoplasmic reticulum stress"/>
    <property type="evidence" value="ECO:0007669"/>
    <property type="project" value="TreeGrafter"/>
</dbReference>
<comment type="caution">
    <text evidence="9">The sequence shown here is derived from an EMBL/GenBank/DDBJ whole genome shotgun (WGS) entry which is preliminary data.</text>
</comment>
<keyword evidence="5" id="KW-0413">Isomerase</keyword>
<dbReference type="PROSITE" id="PS51352">
    <property type="entry name" value="THIOREDOXIN_2"/>
    <property type="match status" value="2"/>
</dbReference>
<feature type="region of interest" description="Disordered" evidence="7">
    <location>
        <begin position="440"/>
        <end position="461"/>
    </location>
</feature>
<evidence type="ECO:0000256" key="2">
    <source>
        <dbReference type="ARBA" id="ARBA00022729"/>
    </source>
</evidence>
<dbReference type="InterPro" id="IPR013766">
    <property type="entry name" value="Thioredoxin_domain"/>
</dbReference>
<dbReference type="GO" id="GO:0005783">
    <property type="term" value="C:endoplasmic reticulum"/>
    <property type="evidence" value="ECO:0007669"/>
    <property type="project" value="TreeGrafter"/>
</dbReference>
<dbReference type="NCBIfam" id="TIGR01126">
    <property type="entry name" value="pdi_dom"/>
    <property type="match status" value="1"/>
</dbReference>
<evidence type="ECO:0000256" key="1">
    <source>
        <dbReference type="ARBA" id="ARBA00006347"/>
    </source>
</evidence>
<dbReference type="CDD" id="cd02981">
    <property type="entry name" value="PDI_b_family"/>
    <property type="match status" value="1"/>
</dbReference>
<accession>A0A811QQU0</accession>
<name>A0A811QQU0_9POAL</name>
<evidence type="ECO:0000256" key="4">
    <source>
        <dbReference type="ARBA" id="ARBA00023157"/>
    </source>
</evidence>
<evidence type="ECO:0000313" key="10">
    <source>
        <dbReference type="Proteomes" id="UP000604825"/>
    </source>
</evidence>
<dbReference type="Pfam" id="PF00085">
    <property type="entry name" value="Thioredoxin"/>
    <property type="match status" value="2"/>
</dbReference>
<dbReference type="CDD" id="cd02961">
    <property type="entry name" value="PDI_a_family"/>
    <property type="match status" value="1"/>
</dbReference>
<proteinExistence type="inferred from homology"/>